<dbReference type="GO" id="GO:0006355">
    <property type="term" value="P:regulation of DNA-templated transcription"/>
    <property type="evidence" value="ECO:0007669"/>
    <property type="project" value="InterPro"/>
</dbReference>
<sequence length="33" mass="3966">MERQEIAEHLVFSLNTVKTHMQRLHQRLHVAIV</sequence>
<dbReference type="InterPro" id="IPR036388">
    <property type="entry name" value="WH-like_DNA-bd_sf"/>
</dbReference>
<evidence type="ECO:0000259" key="1">
    <source>
        <dbReference type="Pfam" id="PF00196"/>
    </source>
</evidence>
<proteinExistence type="predicted"/>
<dbReference type="InterPro" id="IPR000792">
    <property type="entry name" value="Tscrpt_reg_LuxR_C"/>
</dbReference>
<feature type="domain" description="HTH luxR-type" evidence="1">
    <location>
        <begin position="4"/>
        <end position="30"/>
    </location>
</feature>
<organism evidence="2 3">
    <name type="scientific">Ktedonosporobacter rubrisoli</name>
    <dbReference type="NCBI Taxonomy" id="2509675"/>
    <lineage>
        <taxon>Bacteria</taxon>
        <taxon>Bacillati</taxon>
        <taxon>Chloroflexota</taxon>
        <taxon>Ktedonobacteria</taxon>
        <taxon>Ktedonobacterales</taxon>
        <taxon>Ktedonosporobacteraceae</taxon>
        <taxon>Ktedonosporobacter</taxon>
    </lineage>
</organism>
<dbReference type="GO" id="GO:0003677">
    <property type="term" value="F:DNA binding"/>
    <property type="evidence" value="ECO:0007669"/>
    <property type="project" value="InterPro"/>
</dbReference>
<keyword evidence="3" id="KW-1185">Reference proteome</keyword>
<accession>A0A4V0YY18</accession>
<dbReference type="AlphaFoldDB" id="A0A4V0YY18"/>
<dbReference type="InterPro" id="IPR016032">
    <property type="entry name" value="Sig_transdc_resp-reg_C-effctor"/>
</dbReference>
<evidence type="ECO:0000313" key="3">
    <source>
        <dbReference type="Proteomes" id="UP000290365"/>
    </source>
</evidence>
<reference evidence="2 3" key="1">
    <citation type="submission" date="2019-01" db="EMBL/GenBank/DDBJ databases">
        <title>Ktedonosporobacter rubrisoli SCAWS-G2.</title>
        <authorList>
            <person name="Huang Y."/>
            <person name="Yan B."/>
        </authorList>
    </citation>
    <scope>NUCLEOTIDE SEQUENCE [LARGE SCALE GENOMIC DNA]</scope>
    <source>
        <strain evidence="2 3">SCAWS-G2</strain>
    </source>
</reference>
<dbReference type="KEGG" id="kbs:EPA93_01165"/>
<dbReference type="Pfam" id="PF00196">
    <property type="entry name" value="GerE"/>
    <property type="match status" value="1"/>
</dbReference>
<name>A0A4V0YY18_KTERU</name>
<dbReference type="SUPFAM" id="SSF46894">
    <property type="entry name" value="C-terminal effector domain of the bipartite response regulators"/>
    <property type="match status" value="1"/>
</dbReference>
<evidence type="ECO:0000313" key="2">
    <source>
        <dbReference type="EMBL" id="QBD74671.1"/>
    </source>
</evidence>
<dbReference type="EMBL" id="CP035758">
    <property type="protein sequence ID" value="QBD74671.1"/>
    <property type="molecule type" value="Genomic_DNA"/>
</dbReference>
<gene>
    <name evidence="2" type="ORF">EPA93_01165</name>
</gene>
<protein>
    <recommendedName>
        <fullName evidence="1">HTH luxR-type domain-containing protein</fullName>
    </recommendedName>
</protein>
<dbReference type="Proteomes" id="UP000290365">
    <property type="component" value="Chromosome"/>
</dbReference>
<dbReference type="Gene3D" id="1.10.10.10">
    <property type="entry name" value="Winged helix-like DNA-binding domain superfamily/Winged helix DNA-binding domain"/>
    <property type="match status" value="1"/>
</dbReference>